<gene>
    <name evidence="7" type="ORF">MNBD_BACTEROID07-2081</name>
</gene>
<name>A0A3B0UNK4_9ZZZZ</name>
<dbReference type="Pfam" id="PF02390">
    <property type="entry name" value="Methyltransf_4"/>
    <property type="match status" value="1"/>
</dbReference>
<keyword evidence="4 7" id="KW-0808">Transferase</keyword>
<dbReference type="EC" id="2.1.1.33" evidence="2"/>
<sequence length="230" mass="27411">MGNKNKLQRFAENLTFSNLFQYRYEEVINGFSLKGKWKQDFFKNDHPLTLELGCGKGEYTVGMARRYPERNFIGVDIKGARMWRGLKTSQEENLKNVAFVRTRIELSEYYFGRQEVDELWITFPDPQVKAVRERKRLTSPRFLERYVRFLKPDAIIHLKTDALLLYDYTKEVVERDGHILLRANEDIYGSAIDNEMTQIQTFYEKKWLEHGTKIKYLAFKLNPELFQKTI</sequence>
<evidence type="ECO:0000256" key="4">
    <source>
        <dbReference type="ARBA" id="ARBA00022679"/>
    </source>
</evidence>
<keyword evidence="5" id="KW-0949">S-adenosyl-L-methionine</keyword>
<dbReference type="PROSITE" id="PS51625">
    <property type="entry name" value="SAM_MT_TRMB"/>
    <property type="match status" value="1"/>
</dbReference>
<dbReference type="SUPFAM" id="SSF53335">
    <property type="entry name" value="S-adenosyl-L-methionine-dependent methyltransferases"/>
    <property type="match status" value="1"/>
</dbReference>
<evidence type="ECO:0000256" key="5">
    <source>
        <dbReference type="ARBA" id="ARBA00022691"/>
    </source>
</evidence>
<dbReference type="NCBIfam" id="NF001080">
    <property type="entry name" value="PRK00121.2-2"/>
    <property type="match status" value="1"/>
</dbReference>
<dbReference type="InterPro" id="IPR055361">
    <property type="entry name" value="tRNA_methyltr_TrmB_bact"/>
</dbReference>
<dbReference type="CDD" id="cd02440">
    <property type="entry name" value="AdoMet_MTases"/>
    <property type="match status" value="1"/>
</dbReference>
<keyword evidence="6" id="KW-0819">tRNA processing</keyword>
<evidence type="ECO:0000313" key="7">
    <source>
        <dbReference type="EMBL" id="VAW30720.1"/>
    </source>
</evidence>
<dbReference type="HAMAP" id="MF_01057">
    <property type="entry name" value="tRNA_methyltr_TrmB"/>
    <property type="match status" value="1"/>
</dbReference>
<proteinExistence type="inferred from homology"/>
<dbReference type="Gene3D" id="3.40.50.150">
    <property type="entry name" value="Vaccinia Virus protein VP39"/>
    <property type="match status" value="1"/>
</dbReference>
<organism evidence="7">
    <name type="scientific">hydrothermal vent metagenome</name>
    <dbReference type="NCBI Taxonomy" id="652676"/>
    <lineage>
        <taxon>unclassified sequences</taxon>
        <taxon>metagenomes</taxon>
        <taxon>ecological metagenomes</taxon>
    </lineage>
</organism>
<comment type="catalytic activity">
    <reaction evidence="1">
        <text>guanosine(46) in tRNA + S-adenosyl-L-methionine = N(7)-methylguanosine(46) in tRNA + S-adenosyl-L-homocysteine</text>
        <dbReference type="Rhea" id="RHEA:42708"/>
        <dbReference type="Rhea" id="RHEA-COMP:10188"/>
        <dbReference type="Rhea" id="RHEA-COMP:10189"/>
        <dbReference type="ChEBI" id="CHEBI:57856"/>
        <dbReference type="ChEBI" id="CHEBI:59789"/>
        <dbReference type="ChEBI" id="CHEBI:74269"/>
        <dbReference type="ChEBI" id="CHEBI:74480"/>
        <dbReference type="EC" id="2.1.1.33"/>
    </reaction>
</comment>
<dbReference type="InterPro" id="IPR029063">
    <property type="entry name" value="SAM-dependent_MTases_sf"/>
</dbReference>
<evidence type="ECO:0000256" key="1">
    <source>
        <dbReference type="ARBA" id="ARBA00000142"/>
    </source>
</evidence>
<evidence type="ECO:0000256" key="3">
    <source>
        <dbReference type="ARBA" id="ARBA00022603"/>
    </source>
</evidence>
<protein>
    <recommendedName>
        <fullName evidence="2">tRNA (guanine(46)-N(7))-methyltransferase</fullName>
        <ecNumber evidence="2">2.1.1.33</ecNumber>
    </recommendedName>
</protein>
<dbReference type="GO" id="GO:0008176">
    <property type="term" value="F:tRNA (guanine(46)-N7)-methyltransferase activity"/>
    <property type="evidence" value="ECO:0007669"/>
    <property type="project" value="UniProtKB-EC"/>
</dbReference>
<dbReference type="PANTHER" id="PTHR23417:SF14">
    <property type="entry name" value="PENTACOTRIPEPTIDE-REPEAT REGION OF PRORP DOMAIN-CONTAINING PROTEIN"/>
    <property type="match status" value="1"/>
</dbReference>
<dbReference type="InterPro" id="IPR003358">
    <property type="entry name" value="tRNA_(Gua-N-7)_MeTrfase_Trmb"/>
</dbReference>
<keyword evidence="3 7" id="KW-0489">Methyltransferase</keyword>
<evidence type="ECO:0000256" key="6">
    <source>
        <dbReference type="ARBA" id="ARBA00022694"/>
    </source>
</evidence>
<dbReference type="GO" id="GO:0043527">
    <property type="term" value="C:tRNA methyltransferase complex"/>
    <property type="evidence" value="ECO:0007669"/>
    <property type="project" value="TreeGrafter"/>
</dbReference>
<evidence type="ECO:0000256" key="2">
    <source>
        <dbReference type="ARBA" id="ARBA00011977"/>
    </source>
</evidence>
<accession>A0A3B0UNK4</accession>
<dbReference type="EMBL" id="UOET01000555">
    <property type="protein sequence ID" value="VAW30720.1"/>
    <property type="molecule type" value="Genomic_DNA"/>
</dbReference>
<dbReference type="PANTHER" id="PTHR23417">
    <property type="entry name" value="3-DEOXY-D-MANNO-OCTULOSONIC-ACID TRANSFERASE/TRNA GUANINE-N 7 - -METHYLTRANSFERASE"/>
    <property type="match status" value="1"/>
</dbReference>
<reference evidence="7" key="1">
    <citation type="submission" date="2018-06" db="EMBL/GenBank/DDBJ databases">
        <authorList>
            <person name="Zhirakovskaya E."/>
        </authorList>
    </citation>
    <scope>NUCLEOTIDE SEQUENCE</scope>
</reference>
<dbReference type="NCBIfam" id="TIGR00091">
    <property type="entry name" value="tRNA (guanosine(46)-N7)-methyltransferase TrmB"/>
    <property type="match status" value="1"/>
</dbReference>
<dbReference type="AlphaFoldDB" id="A0A3B0UNK4"/>